<dbReference type="PANTHER" id="PTHR17613:SF11">
    <property type="entry name" value="TRANSMEMBRANE AND COILED-COIL DOMAINS PROTEIN 1"/>
    <property type="match status" value="1"/>
</dbReference>
<keyword evidence="3 9" id="KW-0812">Transmembrane</keyword>
<dbReference type="Proteomes" id="UP001557470">
    <property type="component" value="Unassembled WGS sequence"/>
</dbReference>
<keyword evidence="11" id="KW-1185">Reference proteome</keyword>
<keyword evidence="5 7" id="KW-0175">Coiled coil</keyword>
<dbReference type="Pfam" id="PF10267">
    <property type="entry name" value="Tmemb_cc2"/>
    <property type="match status" value="1"/>
</dbReference>
<dbReference type="AlphaFoldDB" id="A0ABD0WP02"/>
<feature type="coiled-coil region" evidence="7">
    <location>
        <begin position="289"/>
        <end position="323"/>
    </location>
</feature>
<keyword evidence="6 9" id="KW-0472">Membrane</keyword>
<feature type="coiled-coil region" evidence="7">
    <location>
        <begin position="459"/>
        <end position="565"/>
    </location>
</feature>
<feature type="compositionally biased region" description="Low complexity" evidence="8">
    <location>
        <begin position="172"/>
        <end position="185"/>
    </location>
</feature>
<keyword evidence="4 9" id="KW-1133">Transmembrane helix</keyword>
<evidence type="ECO:0000256" key="4">
    <source>
        <dbReference type="ARBA" id="ARBA00022989"/>
    </source>
</evidence>
<evidence type="ECO:0000256" key="7">
    <source>
        <dbReference type="SAM" id="Coils"/>
    </source>
</evidence>
<comment type="caution">
    <text evidence="10">The sequence shown here is derived from an EMBL/GenBank/DDBJ whole genome shotgun (WGS) entry which is preliminary data.</text>
</comment>
<evidence type="ECO:0000313" key="10">
    <source>
        <dbReference type="EMBL" id="KAL0978051.1"/>
    </source>
</evidence>
<comment type="subcellular location">
    <subcellularLocation>
        <location evidence="1">Membrane</location>
    </subcellularLocation>
</comment>
<feature type="transmembrane region" description="Helical" evidence="9">
    <location>
        <begin position="621"/>
        <end position="638"/>
    </location>
</feature>
<dbReference type="EMBL" id="JAGEUA010000005">
    <property type="protein sequence ID" value="KAL0978051.1"/>
    <property type="molecule type" value="Genomic_DNA"/>
</dbReference>
<gene>
    <name evidence="10" type="ORF">UPYG_G00165320</name>
</gene>
<feature type="compositionally biased region" description="Low complexity" evidence="8">
    <location>
        <begin position="423"/>
        <end position="437"/>
    </location>
</feature>
<evidence type="ECO:0000256" key="6">
    <source>
        <dbReference type="ARBA" id="ARBA00023136"/>
    </source>
</evidence>
<sequence>MEPSGSEHSPDESDAGGRGESEAGRRASESEHGLSKITHNALENMGVLGHGLKQLFQPQRRRSSVSPHDAGAFLSGGPAPEPCEGVGTEVGDAPTPLAPGPDSDPHAAPSAPPAALSRVLQQIRGAPPMMKRGTSLQSRRSKVGGTGDPPQKGSPQIHRRSTQEVLLLQAGRPRSSSTTDTPTSPALADILLTSGYHSTEEPDRLERLDGSGPAVSPNALPCGADGYGLDTVDSTPDPQRTKQAIAQLQQKILKLTEQIKIEQTSRDDNVAEYLKLANNADKQQSARIKQVFEKKNQKSAQSIQQLQRKLEHYHRKLREVEHNGIPRQPKDVLRDMHQGLKDVGAKVTGGLSSFSHATHSAAGAVVSKPREIASLIRNKFGSADNISSLKDSLDEPQEDGQGLGPRNLGGASSPKYGSEDDCSSATSGSAGANSITGAPGGPPSSKGLNTLEVGQVSGLDTLLHEVQELRDNQGRLEESFDNLKSHYQRDYTMIMQALQEERYRCERLEEQLNDLTELHQNEILNLKQELASMEEKIAYQSYERARDIQEALEACQTRISKMELQQQQQQVVQLEGLENATARTLLGKLINVLLAVMAVLLVFVSTVANCVVPLMKTRSRTFSTLLLVLLLAFLWRNWEVISQYLDRFLLSPS</sequence>
<evidence type="ECO:0000256" key="5">
    <source>
        <dbReference type="ARBA" id="ARBA00023054"/>
    </source>
</evidence>
<evidence type="ECO:0008006" key="12">
    <source>
        <dbReference type="Google" id="ProtNLM"/>
    </source>
</evidence>
<feature type="compositionally biased region" description="Basic and acidic residues" evidence="8">
    <location>
        <begin position="198"/>
        <end position="209"/>
    </location>
</feature>
<protein>
    <recommendedName>
        <fullName evidence="12">Transmembrane and coiled-coil domain family 1b</fullName>
    </recommendedName>
</protein>
<dbReference type="InterPro" id="IPR019394">
    <property type="entry name" value="TEX28/TMCC"/>
</dbReference>
<proteinExistence type="inferred from homology"/>
<evidence type="ECO:0000313" key="11">
    <source>
        <dbReference type="Proteomes" id="UP001557470"/>
    </source>
</evidence>
<feature type="compositionally biased region" description="Low complexity" evidence="8">
    <location>
        <begin position="106"/>
        <end position="115"/>
    </location>
</feature>
<comment type="similarity">
    <text evidence="2">Belongs to the TEX28 family.</text>
</comment>
<dbReference type="PANTHER" id="PTHR17613">
    <property type="entry name" value="CEREBRAL PROTEIN-11-RELATED"/>
    <property type="match status" value="1"/>
</dbReference>
<feature type="compositionally biased region" description="Basic and acidic residues" evidence="8">
    <location>
        <begin position="8"/>
        <end position="34"/>
    </location>
</feature>
<name>A0ABD0WP02_UMBPY</name>
<reference evidence="10 11" key="1">
    <citation type="submission" date="2024-06" db="EMBL/GenBank/DDBJ databases">
        <authorList>
            <person name="Pan Q."/>
            <person name="Wen M."/>
            <person name="Jouanno E."/>
            <person name="Zahm M."/>
            <person name="Klopp C."/>
            <person name="Cabau C."/>
            <person name="Louis A."/>
            <person name="Berthelot C."/>
            <person name="Parey E."/>
            <person name="Roest Crollius H."/>
            <person name="Montfort J."/>
            <person name="Robinson-Rechavi M."/>
            <person name="Bouchez O."/>
            <person name="Lampietro C."/>
            <person name="Lopez Roques C."/>
            <person name="Donnadieu C."/>
            <person name="Postlethwait J."/>
            <person name="Bobe J."/>
            <person name="Verreycken H."/>
            <person name="Guiguen Y."/>
        </authorList>
    </citation>
    <scope>NUCLEOTIDE SEQUENCE [LARGE SCALE GENOMIC DNA]</scope>
    <source>
        <strain evidence="10">Up_M1</strain>
        <tissue evidence="10">Testis</tissue>
    </source>
</reference>
<evidence type="ECO:0000256" key="9">
    <source>
        <dbReference type="SAM" id="Phobius"/>
    </source>
</evidence>
<evidence type="ECO:0000256" key="2">
    <source>
        <dbReference type="ARBA" id="ARBA00008108"/>
    </source>
</evidence>
<evidence type="ECO:0000256" key="1">
    <source>
        <dbReference type="ARBA" id="ARBA00004370"/>
    </source>
</evidence>
<feature type="region of interest" description="Disordered" evidence="8">
    <location>
        <begin position="1"/>
        <end position="214"/>
    </location>
</feature>
<feature type="region of interest" description="Disordered" evidence="8">
    <location>
        <begin position="385"/>
        <end position="450"/>
    </location>
</feature>
<evidence type="ECO:0000256" key="8">
    <source>
        <dbReference type="SAM" id="MobiDB-lite"/>
    </source>
</evidence>
<organism evidence="10 11">
    <name type="scientific">Umbra pygmaea</name>
    <name type="common">Eastern mudminnow</name>
    <dbReference type="NCBI Taxonomy" id="75934"/>
    <lineage>
        <taxon>Eukaryota</taxon>
        <taxon>Metazoa</taxon>
        <taxon>Chordata</taxon>
        <taxon>Craniata</taxon>
        <taxon>Vertebrata</taxon>
        <taxon>Euteleostomi</taxon>
        <taxon>Actinopterygii</taxon>
        <taxon>Neopterygii</taxon>
        <taxon>Teleostei</taxon>
        <taxon>Protacanthopterygii</taxon>
        <taxon>Esociformes</taxon>
        <taxon>Umbridae</taxon>
        <taxon>Umbra</taxon>
    </lineage>
</organism>
<accession>A0ABD0WP02</accession>
<evidence type="ECO:0000256" key="3">
    <source>
        <dbReference type="ARBA" id="ARBA00022692"/>
    </source>
</evidence>
<dbReference type="GO" id="GO:0016020">
    <property type="term" value="C:membrane"/>
    <property type="evidence" value="ECO:0007669"/>
    <property type="project" value="UniProtKB-SubCell"/>
</dbReference>
<feature type="transmembrane region" description="Helical" evidence="9">
    <location>
        <begin position="589"/>
        <end position="614"/>
    </location>
</feature>